<proteinExistence type="predicted"/>
<sequence>MIYRKWSLLTGPTSIIAGVVATVAVANFILVKNDPFTKPEDRKFGDQPATK</sequence>
<keyword evidence="1" id="KW-0472">Membrane</keyword>
<organism evidence="2 3">
    <name type="scientific">Trifolium pratense</name>
    <name type="common">Red clover</name>
    <dbReference type="NCBI Taxonomy" id="57577"/>
    <lineage>
        <taxon>Eukaryota</taxon>
        <taxon>Viridiplantae</taxon>
        <taxon>Streptophyta</taxon>
        <taxon>Embryophyta</taxon>
        <taxon>Tracheophyta</taxon>
        <taxon>Spermatophyta</taxon>
        <taxon>Magnoliopsida</taxon>
        <taxon>eudicotyledons</taxon>
        <taxon>Gunneridae</taxon>
        <taxon>Pentapetalae</taxon>
        <taxon>rosids</taxon>
        <taxon>fabids</taxon>
        <taxon>Fabales</taxon>
        <taxon>Fabaceae</taxon>
        <taxon>Papilionoideae</taxon>
        <taxon>50 kb inversion clade</taxon>
        <taxon>NPAAA clade</taxon>
        <taxon>Hologalegina</taxon>
        <taxon>IRL clade</taxon>
        <taxon>Trifolieae</taxon>
        <taxon>Trifolium</taxon>
    </lineage>
</organism>
<dbReference type="EMBL" id="ASHM01018102">
    <property type="protein sequence ID" value="PNX99743.1"/>
    <property type="molecule type" value="Genomic_DNA"/>
</dbReference>
<protein>
    <submittedName>
        <fullName evidence="2">Uncharacterized protein</fullName>
    </submittedName>
</protein>
<comment type="caution">
    <text evidence="2">The sequence shown here is derived from an EMBL/GenBank/DDBJ whole genome shotgun (WGS) entry which is preliminary data.</text>
</comment>
<reference evidence="2 3" key="2">
    <citation type="journal article" date="2017" name="Front. Plant Sci.">
        <title>Gene Classification and Mining of Molecular Markers Useful in Red Clover (Trifolium pratense) Breeding.</title>
        <authorList>
            <person name="Istvanek J."/>
            <person name="Dluhosova J."/>
            <person name="Dluhos P."/>
            <person name="Patkova L."/>
            <person name="Nedelnik J."/>
            <person name="Repkova J."/>
        </authorList>
    </citation>
    <scope>NUCLEOTIDE SEQUENCE [LARGE SCALE GENOMIC DNA]</scope>
    <source>
        <strain evidence="3">cv. Tatra</strain>
        <tissue evidence="2">Young leaves</tissue>
    </source>
</reference>
<keyword evidence="1" id="KW-1133">Transmembrane helix</keyword>
<gene>
    <name evidence="2" type="ORF">L195_g023012</name>
</gene>
<evidence type="ECO:0000256" key="1">
    <source>
        <dbReference type="SAM" id="Phobius"/>
    </source>
</evidence>
<evidence type="ECO:0000313" key="3">
    <source>
        <dbReference type="Proteomes" id="UP000236291"/>
    </source>
</evidence>
<feature type="transmembrane region" description="Helical" evidence="1">
    <location>
        <begin position="6"/>
        <end position="30"/>
    </location>
</feature>
<accession>A0A2K3N9M3</accession>
<keyword evidence="1" id="KW-0812">Transmembrane</keyword>
<reference evidence="2 3" key="1">
    <citation type="journal article" date="2014" name="Am. J. Bot.">
        <title>Genome assembly and annotation for red clover (Trifolium pratense; Fabaceae).</title>
        <authorList>
            <person name="Istvanek J."/>
            <person name="Jaros M."/>
            <person name="Krenek A."/>
            <person name="Repkova J."/>
        </authorList>
    </citation>
    <scope>NUCLEOTIDE SEQUENCE [LARGE SCALE GENOMIC DNA]</scope>
    <source>
        <strain evidence="3">cv. Tatra</strain>
        <tissue evidence="2">Young leaves</tissue>
    </source>
</reference>
<dbReference type="AlphaFoldDB" id="A0A2K3N9M3"/>
<name>A0A2K3N9M3_TRIPR</name>
<evidence type="ECO:0000313" key="2">
    <source>
        <dbReference type="EMBL" id="PNX99743.1"/>
    </source>
</evidence>
<dbReference type="Proteomes" id="UP000236291">
    <property type="component" value="Unassembled WGS sequence"/>
</dbReference>